<evidence type="ECO:0000313" key="3">
    <source>
        <dbReference type="EMBL" id="MBM7704412.1"/>
    </source>
</evidence>
<keyword evidence="1" id="KW-0472">Membrane</keyword>
<reference evidence="3 4" key="1">
    <citation type="submission" date="2021-01" db="EMBL/GenBank/DDBJ databases">
        <title>Genomic Encyclopedia of Type Strains, Phase IV (KMG-IV): sequencing the most valuable type-strain genomes for metagenomic binning, comparative biology and taxonomic classification.</title>
        <authorList>
            <person name="Goeker M."/>
        </authorList>
    </citation>
    <scope>NUCLEOTIDE SEQUENCE [LARGE SCALE GENOMIC DNA]</scope>
    <source>
        <strain evidence="3 4">DSM 104297</strain>
    </source>
</reference>
<keyword evidence="4" id="KW-1185">Reference proteome</keyword>
<evidence type="ECO:0000259" key="2">
    <source>
        <dbReference type="Pfam" id="PF03703"/>
    </source>
</evidence>
<gene>
    <name evidence="3" type="ORF">JOC83_003267</name>
</gene>
<sequence length="165" mass="19194">MYTQVSPPQRQLGKNAVKVWVISEVIMNLVWFIILGVLFYLDHRFEWKEWIGWVLIGITILSVLTSIWSIGFQPILRYKSWRYDVDEEFLRLKSGIFKVEHQLIPMTKVQAVSTKQGPLLRKYGLFSVTVSTMATSHEIPTLPENVAIELRNQIAQFAKVKEVDE</sequence>
<keyword evidence="1" id="KW-1133">Transmembrane helix</keyword>
<proteinExistence type="predicted"/>
<evidence type="ECO:0000256" key="1">
    <source>
        <dbReference type="SAM" id="Phobius"/>
    </source>
</evidence>
<dbReference type="PANTHER" id="PTHR34473">
    <property type="entry name" value="UPF0699 TRANSMEMBRANE PROTEIN YDBS"/>
    <property type="match status" value="1"/>
</dbReference>
<dbReference type="EMBL" id="JAFBFC010000006">
    <property type="protein sequence ID" value="MBM7704412.1"/>
    <property type="molecule type" value="Genomic_DNA"/>
</dbReference>
<dbReference type="Proteomes" id="UP000809829">
    <property type="component" value="Unassembled WGS sequence"/>
</dbReference>
<feature type="transmembrane region" description="Helical" evidence="1">
    <location>
        <begin position="53"/>
        <end position="72"/>
    </location>
</feature>
<organism evidence="3 4">
    <name type="scientific">Priestia iocasae</name>
    <dbReference type="NCBI Taxonomy" id="2291674"/>
    <lineage>
        <taxon>Bacteria</taxon>
        <taxon>Bacillati</taxon>
        <taxon>Bacillota</taxon>
        <taxon>Bacilli</taxon>
        <taxon>Bacillales</taxon>
        <taxon>Bacillaceae</taxon>
        <taxon>Priestia</taxon>
    </lineage>
</organism>
<keyword evidence="1" id="KW-0812">Transmembrane</keyword>
<dbReference type="InterPro" id="IPR005182">
    <property type="entry name" value="YdbS-like_PH"/>
</dbReference>
<comment type="caution">
    <text evidence="3">The sequence shown here is derived from an EMBL/GenBank/DDBJ whole genome shotgun (WGS) entry which is preliminary data.</text>
</comment>
<name>A0ABS2QZM5_9BACI</name>
<dbReference type="PANTHER" id="PTHR34473:SF2">
    <property type="entry name" value="UPF0699 TRANSMEMBRANE PROTEIN YDBT"/>
    <property type="match status" value="1"/>
</dbReference>
<accession>A0ABS2QZM5</accession>
<evidence type="ECO:0000313" key="4">
    <source>
        <dbReference type="Proteomes" id="UP000809829"/>
    </source>
</evidence>
<dbReference type="RefSeq" id="WP_205188406.1">
    <property type="nucleotide sequence ID" value="NZ_JAFBFC010000006.1"/>
</dbReference>
<feature type="domain" description="YdbS-like PH" evidence="2">
    <location>
        <begin position="78"/>
        <end position="154"/>
    </location>
</feature>
<protein>
    <submittedName>
        <fullName evidence="3">Membrane protein YdbS with pleckstrin-like domain</fullName>
    </submittedName>
</protein>
<dbReference type="Pfam" id="PF03703">
    <property type="entry name" value="bPH_2"/>
    <property type="match status" value="1"/>
</dbReference>
<feature type="transmembrane region" description="Helical" evidence="1">
    <location>
        <begin position="21"/>
        <end position="41"/>
    </location>
</feature>